<dbReference type="PROSITE" id="PS50011">
    <property type="entry name" value="PROTEIN_KINASE_DOM"/>
    <property type="match status" value="1"/>
</dbReference>
<dbReference type="Gene3D" id="1.10.510.10">
    <property type="entry name" value="Transferase(Phosphotransferase) domain 1"/>
    <property type="match status" value="1"/>
</dbReference>
<reference evidence="3" key="1">
    <citation type="journal article" date="2014" name="Proc. Natl. Acad. Sci. U.S.A.">
        <title>Extensive sampling of basidiomycete genomes demonstrates inadequacy of the white-rot/brown-rot paradigm for wood decay fungi.</title>
        <authorList>
            <person name="Riley R."/>
            <person name="Salamov A.A."/>
            <person name="Brown D.W."/>
            <person name="Nagy L.G."/>
            <person name="Floudas D."/>
            <person name="Held B.W."/>
            <person name="Levasseur A."/>
            <person name="Lombard V."/>
            <person name="Morin E."/>
            <person name="Otillar R."/>
            <person name="Lindquist E.A."/>
            <person name="Sun H."/>
            <person name="LaButti K.M."/>
            <person name="Schmutz J."/>
            <person name="Jabbour D."/>
            <person name="Luo H."/>
            <person name="Baker S.E."/>
            <person name="Pisabarro A.G."/>
            <person name="Walton J.D."/>
            <person name="Blanchette R.A."/>
            <person name="Henrissat B."/>
            <person name="Martin F."/>
            <person name="Cullen D."/>
            <person name="Hibbett D.S."/>
            <person name="Grigoriev I.V."/>
        </authorList>
    </citation>
    <scope>NUCLEOTIDE SEQUENCE [LARGE SCALE GENOMIC DNA]</scope>
    <source>
        <strain evidence="3">CBS 339.88</strain>
    </source>
</reference>
<gene>
    <name evidence="2" type="ORF">GALMADRAFT_120360</name>
</gene>
<dbReference type="Pfam" id="PF00069">
    <property type="entry name" value="Pkinase"/>
    <property type="match status" value="1"/>
</dbReference>
<protein>
    <recommendedName>
        <fullName evidence="1">Protein kinase domain-containing protein</fullName>
    </recommendedName>
</protein>
<dbReference type="HOGENOM" id="CLU_1310212_0_0_1"/>
<dbReference type="PANTHER" id="PTHR24345">
    <property type="entry name" value="SERINE/THREONINE-PROTEIN KINASE PLK"/>
    <property type="match status" value="1"/>
</dbReference>
<organism evidence="2 3">
    <name type="scientific">Galerina marginata (strain CBS 339.88)</name>
    <dbReference type="NCBI Taxonomy" id="685588"/>
    <lineage>
        <taxon>Eukaryota</taxon>
        <taxon>Fungi</taxon>
        <taxon>Dikarya</taxon>
        <taxon>Basidiomycota</taxon>
        <taxon>Agaricomycotina</taxon>
        <taxon>Agaricomycetes</taxon>
        <taxon>Agaricomycetidae</taxon>
        <taxon>Agaricales</taxon>
        <taxon>Agaricineae</taxon>
        <taxon>Strophariaceae</taxon>
        <taxon>Galerina</taxon>
    </lineage>
</organism>
<dbReference type="InterPro" id="IPR000719">
    <property type="entry name" value="Prot_kinase_dom"/>
</dbReference>
<dbReference type="SMART" id="SM00220">
    <property type="entry name" value="S_TKc"/>
    <property type="match status" value="1"/>
</dbReference>
<dbReference type="GO" id="GO:0005524">
    <property type="term" value="F:ATP binding"/>
    <property type="evidence" value="ECO:0007669"/>
    <property type="project" value="InterPro"/>
</dbReference>
<dbReference type="SUPFAM" id="SSF56112">
    <property type="entry name" value="Protein kinase-like (PK-like)"/>
    <property type="match status" value="1"/>
</dbReference>
<evidence type="ECO:0000313" key="3">
    <source>
        <dbReference type="Proteomes" id="UP000027222"/>
    </source>
</evidence>
<dbReference type="InterPro" id="IPR011009">
    <property type="entry name" value="Kinase-like_dom_sf"/>
</dbReference>
<dbReference type="OrthoDB" id="10252171at2759"/>
<dbReference type="EMBL" id="KL142377">
    <property type="protein sequence ID" value="KDR77221.1"/>
    <property type="molecule type" value="Genomic_DNA"/>
</dbReference>
<feature type="domain" description="Protein kinase" evidence="1">
    <location>
        <begin position="1"/>
        <end position="148"/>
    </location>
</feature>
<proteinExistence type="predicted"/>
<dbReference type="AlphaFoldDB" id="A0A067T251"/>
<dbReference type="GO" id="GO:0004672">
    <property type="term" value="F:protein kinase activity"/>
    <property type="evidence" value="ECO:0007669"/>
    <property type="project" value="InterPro"/>
</dbReference>
<keyword evidence="3" id="KW-1185">Reference proteome</keyword>
<name>A0A067T251_GALM3</name>
<dbReference type="Proteomes" id="UP000027222">
    <property type="component" value="Unassembled WGS sequence"/>
</dbReference>
<evidence type="ECO:0000313" key="2">
    <source>
        <dbReference type="EMBL" id="KDR77221.1"/>
    </source>
</evidence>
<dbReference type="STRING" id="685588.A0A067T251"/>
<dbReference type="GO" id="GO:0005634">
    <property type="term" value="C:nucleus"/>
    <property type="evidence" value="ECO:0007669"/>
    <property type="project" value="TreeGrafter"/>
</dbReference>
<accession>A0A067T251</accession>
<evidence type="ECO:0000259" key="1">
    <source>
        <dbReference type="PROSITE" id="PS50011"/>
    </source>
</evidence>
<sequence>MKPENILIDGRGNVKIGDFGLSHVSRTMLALDEGARYTDATVGTPGYVAPEAKSGEKYGIEVDYWALGCIFYGMVAGDRDEDDNVLAEFEDSDDLLEWAEALPTDESILKYYQNEGFDEDTLTLLCGLLNPHPERRLGIAGLIAHPYFQVNGRSEFSGMGESALERHLTTTSLTDHRPRIRYSPQPPDGTDFRWINPYGACVPVGVVSAR</sequence>